<protein>
    <submittedName>
        <fullName evidence="8">GroES-like protein</fullName>
    </submittedName>
</protein>
<dbReference type="Pfam" id="PF00107">
    <property type="entry name" value="ADH_zinc_N"/>
    <property type="match status" value="1"/>
</dbReference>
<gene>
    <name evidence="8" type="ORF">CC78DRAFT_459492</name>
</gene>
<evidence type="ECO:0000313" key="9">
    <source>
        <dbReference type="Proteomes" id="UP000800093"/>
    </source>
</evidence>
<dbReference type="GO" id="GO:0046872">
    <property type="term" value="F:metal ion binding"/>
    <property type="evidence" value="ECO:0007669"/>
    <property type="project" value="UniProtKB-KW"/>
</dbReference>
<organism evidence="8 9">
    <name type="scientific">Lojkania enalia</name>
    <dbReference type="NCBI Taxonomy" id="147567"/>
    <lineage>
        <taxon>Eukaryota</taxon>
        <taxon>Fungi</taxon>
        <taxon>Dikarya</taxon>
        <taxon>Ascomycota</taxon>
        <taxon>Pezizomycotina</taxon>
        <taxon>Dothideomycetes</taxon>
        <taxon>Pleosporomycetidae</taxon>
        <taxon>Pleosporales</taxon>
        <taxon>Pleosporales incertae sedis</taxon>
        <taxon>Lojkania</taxon>
    </lineage>
</organism>
<dbReference type="OrthoDB" id="256333at2759"/>
<dbReference type="InterPro" id="IPR011032">
    <property type="entry name" value="GroES-like_sf"/>
</dbReference>
<dbReference type="PANTHER" id="PTHR42940">
    <property type="entry name" value="ALCOHOL DEHYDROGENASE 1-RELATED"/>
    <property type="match status" value="1"/>
</dbReference>
<dbReference type="GO" id="GO:0005737">
    <property type="term" value="C:cytoplasm"/>
    <property type="evidence" value="ECO:0007669"/>
    <property type="project" value="TreeGrafter"/>
</dbReference>
<dbReference type="SUPFAM" id="SSF50129">
    <property type="entry name" value="GroES-like"/>
    <property type="match status" value="1"/>
</dbReference>
<dbReference type="Pfam" id="PF08240">
    <property type="entry name" value="ADH_N"/>
    <property type="match status" value="1"/>
</dbReference>
<dbReference type="GO" id="GO:0004022">
    <property type="term" value="F:alcohol dehydrogenase (NAD+) activity"/>
    <property type="evidence" value="ECO:0007669"/>
    <property type="project" value="TreeGrafter"/>
</dbReference>
<evidence type="ECO:0000256" key="2">
    <source>
        <dbReference type="ARBA" id="ARBA00008072"/>
    </source>
</evidence>
<dbReference type="AlphaFoldDB" id="A0A9P4KHP8"/>
<evidence type="ECO:0000256" key="1">
    <source>
        <dbReference type="ARBA" id="ARBA00001947"/>
    </source>
</evidence>
<proteinExistence type="inferred from homology"/>
<dbReference type="InterPro" id="IPR013149">
    <property type="entry name" value="ADH-like_C"/>
</dbReference>
<keyword evidence="3" id="KW-0479">Metal-binding</keyword>
<dbReference type="EMBL" id="ML986599">
    <property type="protein sequence ID" value="KAF2266389.1"/>
    <property type="molecule type" value="Genomic_DNA"/>
</dbReference>
<evidence type="ECO:0000256" key="4">
    <source>
        <dbReference type="ARBA" id="ARBA00022833"/>
    </source>
</evidence>
<keyword evidence="5" id="KW-0560">Oxidoreductase</keyword>
<dbReference type="Gene3D" id="3.90.180.10">
    <property type="entry name" value="Medium-chain alcohol dehydrogenases, catalytic domain"/>
    <property type="match status" value="2"/>
</dbReference>
<sequence length="295" mass="31910">MPQLPHKMLAAQVIQFRTPHKLQQAPVPKDLAPNDLLIKVAVASLCHTNFMVQEGIMGTTVPCTASHEGAGAVVATGSVVNESDFKIGDRVMAGILYHPCGICSNCQGPEKYSQYCAHISGYLGVTMDGFFAEYARDEGLELTKKGGADIVIDVRIGHDKVVEEIKKVTNGKGAAATVNVSDAPKAMATSCAITMMHGTVIQLAQPDDVVIPFRELIFRDIRVRGSLICSPEEGQRMLQVVDEHRISVDMNPFNGLDEIAKLIELAKSGKMKGKGIIIVDPEQIKKEKESGLEMV</sequence>
<dbReference type="Gene3D" id="3.40.50.720">
    <property type="entry name" value="NAD(P)-binding Rossmann-like Domain"/>
    <property type="match status" value="1"/>
</dbReference>
<evidence type="ECO:0000256" key="5">
    <source>
        <dbReference type="ARBA" id="ARBA00023002"/>
    </source>
</evidence>
<dbReference type="SUPFAM" id="SSF51735">
    <property type="entry name" value="NAD(P)-binding Rossmann-fold domains"/>
    <property type="match status" value="1"/>
</dbReference>
<name>A0A9P4KHP8_9PLEO</name>
<dbReference type="InterPro" id="IPR036291">
    <property type="entry name" value="NAD(P)-bd_dom_sf"/>
</dbReference>
<dbReference type="InterPro" id="IPR013154">
    <property type="entry name" value="ADH-like_N"/>
</dbReference>
<dbReference type="PANTHER" id="PTHR42940:SF8">
    <property type="entry name" value="VACUOLAR PROTEIN SORTING-ASSOCIATED PROTEIN 11"/>
    <property type="match status" value="1"/>
</dbReference>
<comment type="similarity">
    <text evidence="2">Belongs to the zinc-containing alcohol dehydrogenase family.</text>
</comment>
<reference evidence="9" key="1">
    <citation type="journal article" date="2020" name="Stud. Mycol.">
        <title>101 Dothideomycetes genomes: A test case for predicting lifestyles and emergence of pathogens.</title>
        <authorList>
            <person name="Haridas S."/>
            <person name="Albert R."/>
            <person name="Binder M."/>
            <person name="Bloem J."/>
            <person name="LaButti K."/>
            <person name="Salamov A."/>
            <person name="Andreopoulos B."/>
            <person name="Baker S."/>
            <person name="Barry K."/>
            <person name="Bills G."/>
            <person name="Bluhm B."/>
            <person name="Cannon C."/>
            <person name="Castanera R."/>
            <person name="Culley D."/>
            <person name="Daum C."/>
            <person name="Ezra D."/>
            <person name="Gonzalez J."/>
            <person name="Henrissat B."/>
            <person name="Kuo A."/>
            <person name="Liang C."/>
            <person name="Lipzen A."/>
            <person name="Lutzoni F."/>
            <person name="Magnuson J."/>
            <person name="Mondo S."/>
            <person name="Nolan M."/>
            <person name="Ohm R."/>
            <person name="Pangilinan J."/>
            <person name="Park H.-J."/>
            <person name="Ramirez L."/>
            <person name="Alfaro M."/>
            <person name="Sun H."/>
            <person name="Tritt A."/>
            <person name="Yoshinaga Y."/>
            <person name="Zwiers L.-H."/>
            <person name="Turgeon B."/>
            <person name="Goodwin S."/>
            <person name="Spatafora J."/>
            <person name="Crous P."/>
            <person name="Grigoriev I."/>
        </authorList>
    </citation>
    <scope>NUCLEOTIDE SEQUENCE [LARGE SCALE GENOMIC DNA]</scope>
    <source>
        <strain evidence="9">CBS 304.66</strain>
    </source>
</reference>
<feature type="domain" description="Alcohol dehydrogenase-like C-terminal" evidence="6">
    <location>
        <begin position="137"/>
        <end position="241"/>
    </location>
</feature>
<evidence type="ECO:0000256" key="3">
    <source>
        <dbReference type="ARBA" id="ARBA00022723"/>
    </source>
</evidence>
<evidence type="ECO:0000259" key="7">
    <source>
        <dbReference type="Pfam" id="PF08240"/>
    </source>
</evidence>
<comment type="caution">
    <text evidence="8">The sequence shown here is derived from an EMBL/GenBank/DDBJ whole genome shotgun (WGS) entry which is preliminary data.</text>
</comment>
<comment type="cofactor">
    <cofactor evidence="1">
        <name>Zn(2+)</name>
        <dbReference type="ChEBI" id="CHEBI:29105"/>
    </cofactor>
</comment>
<evidence type="ECO:0000313" key="8">
    <source>
        <dbReference type="EMBL" id="KAF2266389.1"/>
    </source>
</evidence>
<accession>A0A9P4KHP8</accession>
<dbReference type="Proteomes" id="UP000800093">
    <property type="component" value="Unassembled WGS sequence"/>
</dbReference>
<keyword evidence="4" id="KW-0862">Zinc</keyword>
<keyword evidence="9" id="KW-1185">Reference proteome</keyword>
<evidence type="ECO:0000259" key="6">
    <source>
        <dbReference type="Pfam" id="PF00107"/>
    </source>
</evidence>
<feature type="domain" description="Alcohol dehydrogenase-like N-terminal" evidence="7">
    <location>
        <begin position="33"/>
        <end position="136"/>
    </location>
</feature>